<dbReference type="Gene3D" id="1.20.140.160">
    <property type="match status" value="1"/>
</dbReference>
<dbReference type="InterPro" id="IPR007627">
    <property type="entry name" value="RNA_pol_sigma70_r2"/>
</dbReference>
<organism evidence="8 9">
    <name type="scientific">Desulfuribacillus alkaliarsenatis</name>
    <dbReference type="NCBI Taxonomy" id="766136"/>
    <lineage>
        <taxon>Bacteria</taxon>
        <taxon>Bacillati</taxon>
        <taxon>Bacillota</taxon>
        <taxon>Desulfuribacillia</taxon>
        <taxon>Desulfuribacillales</taxon>
        <taxon>Desulfuribacillaceae</taxon>
        <taxon>Desulfuribacillus</taxon>
    </lineage>
</organism>
<comment type="similarity">
    <text evidence="1">Belongs to the sigma-70 factor family.</text>
</comment>
<dbReference type="PROSITE" id="PS50943">
    <property type="entry name" value="HTH_CROC1"/>
    <property type="match status" value="1"/>
</dbReference>
<keyword evidence="9" id="KW-1185">Reference proteome</keyword>
<feature type="domain" description="HTH cro/C1-type" evidence="7">
    <location>
        <begin position="214"/>
        <end position="244"/>
    </location>
</feature>
<name>A0A1E5FZ85_9FIRM</name>
<dbReference type="SUPFAM" id="SSF88659">
    <property type="entry name" value="Sigma3 and sigma4 domains of RNA polymerase sigma factors"/>
    <property type="match status" value="2"/>
</dbReference>
<evidence type="ECO:0000256" key="3">
    <source>
        <dbReference type="ARBA" id="ARBA00023015"/>
    </source>
</evidence>
<proteinExistence type="inferred from homology"/>
<dbReference type="Pfam" id="PF04542">
    <property type="entry name" value="Sigma70_r2"/>
    <property type="match status" value="1"/>
</dbReference>
<protein>
    <recommendedName>
        <fullName evidence="7">HTH cro/C1-type domain-containing protein</fullName>
    </recommendedName>
</protein>
<evidence type="ECO:0000256" key="5">
    <source>
        <dbReference type="ARBA" id="ARBA00023125"/>
    </source>
</evidence>
<dbReference type="Pfam" id="PF04545">
    <property type="entry name" value="Sigma70_r4"/>
    <property type="match status" value="1"/>
</dbReference>
<dbReference type="AlphaFoldDB" id="A0A1E5FZ85"/>
<dbReference type="InterPro" id="IPR000943">
    <property type="entry name" value="RNA_pol_sigma70"/>
</dbReference>
<dbReference type="EMBL" id="MIJE01000034">
    <property type="protein sequence ID" value="OEF95881.1"/>
    <property type="molecule type" value="Genomic_DNA"/>
</dbReference>
<dbReference type="Proteomes" id="UP000094296">
    <property type="component" value="Unassembled WGS sequence"/>
</dbReference>
<dbReference type="SUPFAM" id="SSF88946">
    <property type="entry name" value="Sigma2 domain of RNA polymerase sigma factors"/>
    <property type="match status" value="1"/>
</dbReference>
<keyword evidence="4" id="KW-0731">Sigma factor</keyword>
<dbReference type="PANTHER" id="PTHR30385:SF4">
    <property type="entry name" value="RNA POLYMERASE SIGMA-E FACTOR"/>
    <property type="match status" value="1"/>
</dbReference>
<dbReference type="Gene3D" id="1.20.120.1810">
    <property type="match status" value="1"/>
</dbReference>
<evidence type="ECO:0000313" key="8">
    <source>
        <dbReference type="EMBL" id="OEF95881.1"/>
    </source>
</evidence>
<reference evidence="8 9" key="1">
    <citation type="submission" date="2016-09" db="EMBL/GenBank/DDBJ databases">
        <title>Draft genome sequence for the type strain of Desulfuribacillus alkaliarsenatis AHT28, an obligately anaerobic, sulfidogenic bacterium isolated from Russian soda lake sediments.</title>
        <authorList>
            <person name="Abin C.A."/>
            <person name="Hollibaugh J.T."/>
        </authorList>
    </citation>
    <scope>NUCLEOTIDE SEQUENCE [LARGE SCALE GENOMIC DNA]</scope>
    <source>
        <strain evidence="8 9">AHT28</strain>
    </source>
</reference>
<comment type="caution">
    <text evidence="8">The sequence shown here is derived from an EMBL/GenBank/DDBJ whole genome shotgun (WGS) entry which is preliminary data.</text>
</comment>
<dbReference type="STRING" id="766136.BHF68_10835"/>
<sequence length="255" mass="29836">MRSARLKAKKKTKTNNNLTLLFQKYQLKNSKKIETEIFKQTCYLVEIIARKYVDRGVHIDDLLQIGNLGLVKAIRRYDAGVGVQFATYATPTIEGEIKRYFRDRSWDVSVPRRITELHPKIDYAYESLSHQLQRHPTNEELADYLGISLDELIEAKSVKSLYNSISLDTTYTDDDYSDSLHHMIGKNDPELETFIARKTVLNALNELTRRERLLIYYRYYQGLSQRALADRFKVSQMQISRLERKALGKLKKHIN</sequence>
<accession>A0A1E5FZ85</accession>
<keyword evidence="6" id="KW-0804">Transcription</keyword>
<dbReference type="PROSITE" id="PS00715">
    <property type="entry name" value="SIGMA70_1"/>
    <property type="match status" value="1"/>
</dbReference>
<dbReference type="CDD" id="cd06171">
    <property type="entry name" value="Sigma70_r4"/>
    <property type="match status" value="1"/>
</dbReference>
<keyword evidence="5" id="KW-0238">DNA-binding</keyword>
<evidence type="ECO:0000259" key="7">
    <source>
        <dbReference type="PROSITE" id="PS50943"/>
    </source>
</evidence>
<evidence type="ECO:0000313" key="9">
    <source>
        <dbReference type="Proteomes" id="UP000094296"/>
    </source>
</evidence>
<dbReference type="InterPro" id="IPR001387">
    <property type="entry name" value="Cro/C1-type_HTH"/>
</dbReference>
<keyword evidence="2" id="KW-0749">Sporulation</keyword>
<dbReference type="GO" id="GO:0003677">
    <property type="term" value="F:DNA binding"/>
    <property type="evidence" value="ECO:0007669"/>
    <property type="project" value="UniProtKB-KW"/>
</dbReference>
<dbReference type="GO" id="GO:0016987">
    <property type="term" value="F:sigma factor activity"/>
    <property type="evidence" value="ECO:0007669"/>
    <property type="project" value="UniProtKB-KW"/>
</dbReference>
<dbReference type="InterPro" id="IPR013324">
    <property type="entry name" value="RNA_pol_sigma_r3/r4-like"/>
</dbReference>
<evidence type="ECO:0000256" key="2">
    <source>
        <dbReference type="ARBA" id="ARBA00022969"/>
    </source>
</evidence>
<dbReference type="GO" id="GO:0006352">
    <property type="term" value="P:DNA-templated transcription initiation"/>
    <property type="evidence" value="ECO:0007669"/>
    <property type="project" value="InterPro"/>
</dbReference>
<evidence type="ECO:0000256" key="4">
    <source>
        <dbReference type="ARBA" id="ARBA00023082"/>
    </source>
</evidence>
<dbReference type="InterPro" id="IPR013325">
    <property type="entry name" value="RNA_pol_sigma_r2"/>
</dbReference>
<dbReference type="OrthoDB" id="9809557at2"/>
<evidence type="ECO:0000256" key="1">
    <source>
        <dbReference type="ARBA" id="ARBA00007788"/>
    </source>
</evidence>
<dbReference type="RefSeq" id="WP_069644153.1">
    <property type="nucleotide sequence ID" value="NZ_MIJE01000034.1"/>
</dbReference>
<evidence type="ECO:0000256" key="6">
    <source>
        <dbReference type="ARBA" id="ARBA00023163"/>
    </source>
</evidence>
<dbReference type="NCBIfam" id="TIGR02937">
    <property type="entry name" value="sigma70-ECF"/>
    <property type="match status" value="1"/>
</dbReference>
<dbReference type="InterPro" id="IPR014284">
    <property type="entry name" value="RNA_pol_sigma-70_dom"/>
</dbReference>
<dbReference type="InterPro" id="IPR007630">
    <property type="entry name" value="RNA_pol_sigma70_r4"/>
</dbReference>
<gene>
    <name evidence="8" type="ORF">BHF68_10835</name>
</gene>
<dbReference type="GO" id="GO:0030435">
    <property type="term" value="P:sporulation resulting in formation of a cellular spore"/>
    <property type="evidence" value="ECO:0007669"/>
    <property type="project" value="UniProtKB-KW"/>
</dbReference>
<dbReference type="PANTHER" id="PTHR30385">
    <property type="entry name" value="SIGMA FACTOR F FLAGELLAR"/>
    <property type="match status" value="1"/>
</dbReference>
<dbReference type="PRINTS" id="PR00046">
    <property type="entry name" value="SIGMA70FCT"/>
</dbReference>
<keyword evidence="3" id="KW-0805">Transcription regulation</keyword>
<dbReference type="InterPro" id="IPR007624">
    <property type="entry name" value="RNA_pol_sigma70_r3"/>
</dbReference>
<dbReference type="Pfam" id="PF04539">
    <property type="entry name" value="Sigma70_r3"/>
    <property type="match status" value="1"/>
</dbReference>